<reference evidence="10" key="1">
    <citation type="submission" date="2017-09" db="EMBL/GenBank/DDBJ databases">
        <title>Depth-based differentiation of microbial function through sediment-hosted aquifers and enrichment of novel symbionts in the deep terrestrial subsurface.</title>
        <authorList>
            <person name="Probst A.J."/>
            <person name="Ladd B."/>
            <person name="Jarett J.K."/>
            <person name="Geller-Mcgrath D.E."/>
            <person name="Sieber C.M.K."/>
            <person name="Emerson J.B."/>
            <person name="Anantharaman K."/>
            <person name="Thomas B.C."/>
            <person name="Malmstrom R."/>
            <person name="Stieglmeier M."/>
            <person name="Klingl A."/>
            <person name="Woyke T."/>
            <person name="Ryan C.M."/>
            <person name="Banfield J.F."/>
        </authorList>
    </citation>
    <scope>NUCLEOTIDE SEQUENCE [LARGE SCALE GENOMIC DNA]</scope>
</reference>
<evidence type="ECO:0000256" key="2">
    <source>
        <dbReference type="ARBA" id="ARBA00022723"/>
    </source>
</evidence>
<dbReference type="PROSITE" id="PS51432">
    <property type="entry name" value="AP_NUCLEASE_F2_4"/>
    <property type="match status" value="1"/>
</dbReference>
<dbReference type="PROSITE" id="PS00729">
    <property type="entry name" value="AP_NUCLEASE_F2_1"/>
    <property type="match status" value="1"/>
</dbReference>
<evidence type="ECO:0000256" key="5">
    <source>
        <dbReference type="ARBA" id="ARBA00022833"/>
    </source>
</evidence>
<dbReference type="AlphaFoldDB" id="A0A2M7W3S9"/>
<comment type="catalytic activity">
    <reaction evidence="7">
        <text>Endonucleolytic cleavage to 5'-phosphooligonucleotide end-products.</text>
        <dbReference type="EC" id="3.1.21.2"/>
    </reaction>
</comment>
<dbReference type="EMBL" id="PFQF01000033">
    <property type="protein sequence ID" value="PJA20235.1"/>
    <property type="molecule type" value="Genomic_DNA"/>
</dbReference>
<dbReference type="SMART" id="SM00518">
    <property type="entry name" value="AP2Ec"/>
    <property type="match status" value="1"/>
</dbReference>
<evidence type="ECO:0000259" key="8">
    <source>
        <dbReference type="Pfam" id="PF01261"/>
    </source>
</evidence>
<feature type="binding site" evidence="7">
    <location>
        <position position="143"/>
    </location>
    <ligand>
        <name>Zn(2+)</name>
        <dbReference type="ChEBI" id="CHEBI:29105"/>
        <label>1</label>
    </ligand>
</feature>
<dbReference type="InterPro" id="IPR001719">
    <property type="entry name" value="AP_endonuc_2"/>
</dbReference>
<keyword evidence="5 7" id="KW-0862">Zinc</keyword>
<dbReference type="HAMAP" id="MF_00152">
    <property type="entry name" value="Nfo"/>
    <property type="match status" value="1"/>
</dbReference>
<dbReference type="Pfam" id="PF01261">
    <property type="entry name" value="AP_endonuc_2"/>
    <property type="match status" value="1"/>
</dbReference>
<dbReference type="NCBIfam" id="TIGR00587">
    <property type="entry name" value="nfo"/>
    <property type="match status" value="1"/>
</dbReference>
<dbReference type="PANTHER" id="PTHR21445">
    <property type="entry name" value="ENDONUCLEASE IV ENDODEOXYRIBONUCLEASE IV"/>
    <property type="match status" value="1"/>
</dbReference>
<feature type="binding site" evidence="7">
    <location>
        <position position="143"/>
    </location>
    <ligand>
        <name>Zn(2+)</name>
        <dbReference type="ChEBI" id="CHEBI:29105"/>
        <label>2</label>
    </ligand>
</feature>
<keyword evidence="6 7" id="KW-0234">DNA repair</keyword>
<dbReference type="GO" id="GO:0003677">
    <property type="term" value="F:DNA binding"/>
    <property type="evidence" value="ECO:0007669"/>
    <property type="project" value="InterPro"/>
</dbReference>
<name>A0A2M7W3S9_9BACT</name>
<dbReference type="GO" id="GO:0008833">
    <property type="term" value="F:deoxyribonuclease IV (phage-T4-induced) activity"/>
    <property type="evidence" value="ECO:0007669"/>
    <property type="project" value="UniProtKB-UniRule"/>
</dbReference>
<feature type="binding site" evidence="7">
    <location>
        <position position="211"/>
    </location>
    <ligand>
        <name>Zn(2+)</name>
        <dbReference type="ChEBI" id="CHEBI:29105"/>
        <label>2</label>
    </ligand>
</feature>
<sequence length="278" mass="31260">MLIGAHISTVGGEKKMIEKINNFDINVIQIFVSAPRNFNDSKFNQGSAKEFAEYIRKKTKVKDIFYHAIYLINLASSNKDLVEKSKNSLISSLQVCSWMKSQGVIFHIGSSRERTFDQAKDEIADNINSILLNTPKNSTLIIETNAGQGNCVGSKFEEIEYLISKTKDKSRIGVCLDTAHSFASGYDLSNPEKLLKNFDNIIGLKYLKAIHLNDSKTDFNSNVDRHENIGKGKIGLENIKNFINQKTLKNIPFILEVPGFDNTGPDKKNIEIVKKLLR</sequence>
<keyword evidence="7" id="KW-0255">Endonuclease</keyword>
<dbReference type="InterPro" id="IPR018246">
    <property type="entry name" value="AP_endonuc_F2_Zn_BS"/>
</dbReference>
<dbReference type="Gene3D" id="3.20.20.150">
    <property type="entry name" value="Divalent-metal-dependent TIM barrel enzymes"/>
    <property type="match status" value="1"/>
</dbReference>
<feature type="binding site" evidence="7">
    <location>
        <position position="177"/>
    </location>
    <ligand>
        <name>Zn(2+)</name>
        <dbReference type="ChEBI" id="CHEBI:29105"/>
        <label>2</label>
    </ligand>
</feature>
<feature type="binding site" evidence="7">
    <location>
        <position position="226"/>
    </location>
    <ligand>
        <name>Zn(2+)</name>
        <dbReference type="ChEBI" id="CHEBI:29105"/>
        <label>3</label>
    </ligand>
</feature>
<evidence type="ECO:0000313" key="9">
    <source>
        <dbReference type="EMBL" id="PJA20235.1"/>
    </source>
</evidence>
<feature type="binding site" evidence="7">
    <location>
        <position position="256"/>
    </location>
    <ligand>
        <name>Zn(2+)</name>
        <dbReference type="ChEBI" id="CHEBI:29105"/>
        <label>2</label>
    </ligand>
</feature>
<comment type="similarity">
    <text evidence="1 7">Belongs to the AP endonuclease 2 family.</text>
</comment>
<dbReference type="SUPFAM" id="SSF51658">
    <property type="entry name" value="Xylose isomerase-like"/>
    <property type="match status" value="1"/>
</dbReference>
<dbReference type="EC" id="3.1.21.2" evidence="7"/>
<dbReference type="GO" id="GO:0008081">
    <property type="term" value="F:phosphoric diester hydrolase activity"/>
    <property type="evidence" value="ECO:0007669"/>
    <property type="project" value="TreeGrafter"/>
</dbReference>
<comment type="function">
    <text evidence="7">Endonuclease IV plays a role in DNA repair. It cleaves phosphodiester bonds at apurinic or apyrimidinic (AP) sites, generating a 3'-hydroxyl group and a 5'-terminal sugar phosphate.</text>
</comment>
<dbReference type="GO" id="GO:0006284">
    <property type="term" value="P:base-excision repair"/>
    <property type="evidence" value="ECO:0007669"/>
    <property type="project" value="TreeGrafter"/>
</dbReference>
<dbReference type="Proteomes" id="UP000230137">
    <property type="component" value="Unassembled WGS sequence"/>
</dbReference>
<keyword evidence="3 7" id="KW-0227">DNA damage</keyword>
<dbReference type="PROSITE" id="PS00731">
    <property type="entry name" value="AP_NUCLEASE_F2_3"/>
    <property type="match status" value="1"/>
</dbReference>
<dbReference type="PANTHER" id="PTHR21445:SF0">
    <property type="entry name" value="APURINIC-APYRIMIDINIC ENDONUCLEASE"/>
    <property type="match status" value="1"/>
</dbReference>
<feature type="binding site" evidence="7">
    <location>
        <position position="107"/>
    </location>
    <ligand>
        <name>Zn(2+)</name>
        <dbReference type="ChEBI" id="CHEBI:29105"/>
        <label>1</label>
    </ligand>
</feature>
<feature type="binding site" evidence="7">
    <location>
        <position position="224"/>
    </location>
    <ligand>
        <name>Zn(2+)</name>
        <dbReference type="ChEBI" id="CHEBI:29105"/>
        <label>3</label>
    </ligand>
</feature>
<accession>A0A2M7W3S9</accession>
<evidence type="ECO:0000256" key="1">
    <source>
        <dbReference type="ARBA" id="ARBA00005340"/>
    </source>
</evidence>
<evidence type="ECO:0000313" key="10">
    <source>
        <dbReference type="Proteomes" id="UP000230137"/>
    </source>
</evidence>
<feature type="binding site" evidence="7">
    <location>
        <position position="180"/>
    </location>
    <ligand>
        <name>Zn(2+)</name>
        <dbReference type="ChEBI" id="CHEBI:29105"/>
        <label>3</label>
    </ligand>
</feature>
<keyword evidence="4 7" id="KW-0378">Hydrolase</keyword>
<keyword evidence="7" id="KW-0540">Nuclease</keyword>
<evidence type="ECO:0000256" key="3">
    <source>
        <dbReference type="ARBA" id="ARBA00022763"/>
    </source>
</evidence>
<evidence type="ECO:0000256" key="4">
    <source>
        <dbReference type="ARBA" id="ARBA00022801"/>
    </source>
</evidence>
<keyword evidence="2 7" id="KW-0479">Metal-binding</keyword>
<dbReference type="GO" id="GO:0003906">
    <property type="term" value="F:DNA-(apurinic or apyrimidinic site) endonuclease activity"/>
    <property type="evidence" value="ECO:0007669"/>
    <property type="project" value="TreeGrafter"/>
</dbReference>
<dbReference type="InterPro" id="IPR013022">
    <property type="entry name" value="Xyl_isomerase-like_TIM-brl"/>
</dbReference>
<dbReference type="FunFam" id="3.20.20.150:FF:000001">
    <property type="entry name" value="Probable endonuclease 4"/>
    <property type="match status" value="1"/>
</dbReference>
<dbReference type="CDD" id="cd00019">
    <property type="entry name" value="AP2Ec"/>
    <property type="match status" value="1"/>
</dbReference>
<feature type="domain" description="Xylose isomerase-like TIM barrel" evidence="8">
    <location>
        <begin position="20"/>
        <end position="267"/>
    </location>
</feature>
<evidence type="ECO:0000256" key="7">
    <source>
        <dbReference type="HAMAP-Rule" id="MF_00152"/>
    </source>
</evidence>
<comment type="caution">
    <text evidence="9">The sequence shown here is derived from an EMBL/GenBank/DDBJ whole genome shotgun (WGS) entry which is preliminary data.</text>
</comment>
<organism evidence="9 10">
    <name type="scientific">Candidatus Berkelbacteria bacterium CG_4_10_14_0_2_um_filter_35_9_33_12</name>
    <dbReference type="NCBI Taxonomy" id="1974499"/>
    <lineage>
        <taxon>Bacteria</taxon>
        <taxon>Candidatus Berkelbacteria</taxon>
    </lineage>
</organism>
<gene>
    <name evidence="7" type="primary">nfo</name>
    <name evidence="9" type="ORF">COX60_02405</name>
</gene>
<feature type="binding site" evidence="7">
    <location>
        <position position="67"/>
    </location>
    <ligand>
        <name>Zn(2+)</name>
        <dbReference type="ChEBI" id="CHEBI:29105"/>
        <label>1</label>
    </ligand>
</feature>
<dbReference type="InterPro" id="IPR036237">
    <property type="entry name" value="Xyl_isomerase-like_sf"/>
</dbReference>
<proteinExistence type="inferred from homology"/>
<comment type="cofactor">
    <cofactor evidence="7">
        <name>Zn(2+)</name>
        <dbReference type="ChEBI" id="CHEBI:29105"/>
    </cofactor>
    <text evidence="7">Binds 3 Zn(2+) ions.</text>
</comment>
<dbReference type="GO" id="GO:0008270">
    <property type="term" value="F:zinc ion binding"/>
    <property type="evidence" value="ECO:0007669"/>
    <property type="project" value="UniProtKB-UniRule"/>
</dbReference>
<evidence type="ECO:0000256" key="6">
    <source>
        <dbReference type="ARBA" id="ARBA00023204"/>
    </source>
</evidence>
<protein>
    <recommendedName>
        <fullName evidence="7">Probable endonuclease 4</fullName>
        <ecNumber evidence="7">3.1.21.2</ecNumber>
    </recommendedName>
    <alternativeName>
        <fullName evidence="7">Endodeoxyribonuclease IV</fullName>
    </alternativeName>
    <alternativeName>
        <fullName evidence="7">Endonuclease IV</fullName>
    </alternativeName>
</protein>